<proteinExistence type="predicted"/>
<name>A0A2P2PBC3_RHIMU</name>
<sequence>MVELVLPPKNFCEFCCLLFFYWTYLSLFKT</sequence>
<accession>A0A2P2PBC3</accession>
<reference evidence="1" key="1">
    <citation type="submission" date="2018-02" db="EMBL/GenBank/DDBJ databases">
        <title>Rhizophora mucronata_Transcriptome.</title>
        <authorList>
            <person name="Meera S.P."/>
            <person name="Sreeshan A."/>
            <person name="Augustine A."/>
        </authorList>
    </citation>
    <scope>NUCLEOTIDE SEQUENCE</scope>
    <source>
        <tissue evidence="1">Leaf</tissue>
    </source>
</reference>
<dbReference type="AlphaFoldDB" id="A0A2P2PBC3"/>
<evidence type="ECO:0000313" key="1">
    <source>
        <dbReference type="EMBL" id="MBX52060.1"/>
    </source>
</evidence>
<organism evidence="1">
    <name type="scientific">Rhizophora mucronata</name>
    <name type="common">Asiatic mangrove</name>
    <dbReference type="NCBI Taxonomy" id="61149"/>
    <lineage>
        <taxon>Eukaryota</taxon>
        <taxon>Viridiplantae</taxon>
        <taxon>Streptophyta</taxon>
        <taxon>Embryophyta</taxon>
        <taxon>Tracheophyta</taxon>
        <taxon>Spermatophyta</taxon>
        <taxon>Magnoliopsida</taxon>
        <taxon>eudicotyledons</taxon>
        <taxon>Gunneridae</taxon>
        <taxon>Pentapetalae</taxon>
        <taxon>rosids</taxon>
        <taxon>fabids</taxon>
        <taxon>Malpighiales</taxon>
        <taxon>Rhizophoraceae</taxon>
        <taxon>Rhizophora</taxon>
    </lineage>
</organism>
<protein>
    <submittedName>
        <fullName evidence="1">Uncharacterized protein</fullName>
    </submittedName>
</protein>
<dbReference type="EMBL" id="GGEC01071576">
    <property type="protein sequence ID" value="MBX52060.1"/>
    <property type="molecule type" value="Transcribed_RNA"/>
</dbReference>